<dbReference type="RefSeq" id="WP_192360386.1">
    <property type="nucleotide sequence ID" value="NZ_CP119182.1"/>
</dbReference>
<proteinExistence type="predicted"/>
<dbReference type="Proteomes" id="UP000661025">
    <property type="component" value="Unassembled WGS sequence"/>
</dbReference>
<gene>
    <name evidence="1" type="ORF">IHE70_09550</name>
</gene>
<sequence>MTATPELTEQQRYDRRLRCARAITTALKETHHEWHRLNDGDWRLLGDIALDALGDTAAEILTDGTLIKNLNIRDGVVTLETEPAREILLTLVASMRGILDEYGAENYLETEITAPSTRSVSLDLQDGQNPTDSYTVTIQRRYRPTPHEFRQRAEKQRDNVMRIVADWYASSEGRDVLIEDLAAAGHPIPEDGR</sequence>
<comment type="caution">
    <text evidence="1">The sequence shown here is derived from an EMBL/GenBank/DDBJ whole genome shotgun (WGS) entry which is preliminary data.</text>
</comment>
<dbReference type="GeneID" id="79933780"/>
<evidence type="ECO:0000313" key="2">
    <source>
        <dbReference type="Proteomes" id="UP000661025"/>
    </source>
</evidence>
<dbReference type="EMBL" id="JACYXT010000003">
    <property type="protein sequence ID" value="MBD9723486.1"/>
    <property type="molecule type" value="Genomic_DNA"/>
</dbReference>
<name>A0A927L1Y8_9ACTN</name>
<evidence type="ECO:0000313" key="1">
    <source>
        <dbReference type="EMBL" id="MBD9723486.1"/>
    </source>
</evidence>
<reference evidence="1" key="1">
    <citation type="submission" date="2020-09" db="EMBL/GenBank/DDBJ databases">
        <title>Streptomyces canutascabiei sp. nov., which causes potato common scab and is distributed across the world.</title>
        <authorList>
            <person name="Nguyen H.P."/>
            <person name="Weisberg A.J."/>
            <person name="Chang J.H."/>
            <person name="Clarke C.R."/>
        </authorList>
    </citation>
    <scope>NUCLEOTIDE SEQUENCE</scope>
    <source>
        <strain evidence="1">ID-01-6.2a</strain>
    </source>
</reference>
<protein>
    <submittedName>
        <fullName evidence="1">Uncharacterized protein</fullName>
    </submittedName>
</protein>
<dbReference type="AlphaFoldDB" id="A0A927L1Y8"/>
<organism evidence="1 2">
    <name type="scientific">Streptomyces caniscabiei</name>
    <dbReference type="NCBI Taxonomy" id="2746961"/>
    <lineage>
        <taxon>Bacteria</taxon>
        <taxon>Bacillati</taxon>
        <taxon>Actinomycetota</taxon>
        <taxon>Actinomycetes</taxon>
        <taxon>Kitasatosporales</taxon>
        <taxon>Streptomycetaceae</taxon>
        <taxon>Streptomyces</taxon>
    </lineage>
</organism>
<accession>A0A927L1Y8</accession>